<name>A0A382HQI9_9ZZZZ</name>
<gene>
    <name evidence="2" type="ORF">METZ01_LOCUS242440</name>
</gene>
<feature type="non-terminal residue" evidence="2">
    <location>
        <position position="104"/>
    </location>
</feature>
<sequence>MNENSSSLISPIGVAGCGRMGAPMVRALIGAGFDVAGLDVLPAHSFGDLTPLMTDAATFAASRRIVLSVVRDVAQTEELLFDDQALITRRPSAIDTVLICSTLS</sequence>
<dbReference type="Pfam" id="PF03446">
    <property type="entry name" value="NAD_binding_2"/>
    <property type="match status" value="1"/>
</dbReference>
<evidence type="ECO:0000259" key="1">
    <source>
        <dbReference type="Pfam" id="PF03446"/>
    </source>
</evidence>
<dbReference type="InterPro" id="IPR036291">
    <property type="entry name" value="NAD(P)-bd_dom_sf"/>
</dbReference>
<dbReference type="Gene3D" id="3.40.50.720">
    <property type="entry name" value="NAD(P)-binding Rossmann-like Domain"/>
    <property type="match status" value="1"/>
</dbReference>
<dbReference type="SUPFAM" id="SSF51735">
    <property type="entry name" value="NAD(P)-binding Rossmann-fold domains"/>
    <property type="match status" value="1"/>
</dbReference>
<dbReference type="InterPro" id="IPR006115">
    <property type="entry name" value="6PGDH_NADP-bd"/>
</dbReference>
<organism evidence="2">
    <name type="scientific">marine metagenome</name>
    <dbReference type="NCBI Taxonomy" id="408172"/>
    <lineage>
        <taxon>unclassified sequences</taxon>
        <taxon>metagenomes</taxon>
        <taxon>ecological metagenomes</taxon>
    </lineage>
</organism>
<reference evidence="2" key="1">
    <citation type="submission" date="2018-05" db="EMBL/GenBank/DDBJ databases">
        <authorList>
            <person name="Lanie J.A."/>
            <person name="Ng W.-L."/>
            <person name="Kazmierczak K.M."/>
            <person name="Andrzejewski T.M."/>
            <person name="Davidsen T.M."/>
            <person name="Wayne K.J."/>
            <person name="Tettelin H."/>
            <person name="Glass J.I."/>
            <person name="Rusch D."/>
            <person name="Podicherti R."/>
            <person name="Tsui H.-C.T."/>
            <person name="Winkler M.E."/>
        </authorList>
    </citation>
    <scope>NUCLEOTIDE SEQUENCE</scope>
</reference>
<feature type="domain" description="6-phosphogluconate dehydrogenase NADP-binding" evidence="1">
    <location>
        <begin position="12"/>
        <end position="89"/>
    </location>
</feature>
<protein>
    <recommendedName>
        <fullName evidence="1">6-phosphogluconate dehydrogenase NADP-binding domain-containing protein</fullName>
    </recommendedName>
</protein>
<proteinExistence type="predicted"/>
<accession>A0A382HQI9</accession>
<dbReference type="GO" id="GO:0050661">
    <property type="term" value="F:NADP binding"/>
    <property type="evidence" value="ECO:0007669"/>
    <property type="project" value="InterPro"/>
</dbReference>
<dbReference type="EMBL" id="UINC01062710">
    <property type="protein sequence ID" value="SVB89586.1"/>
    <property type="molecule type" value="Genomic_DNA"/>
</dbReference>
<dbReference type="AlphaFoldDB" id="A0A382HQI9"/>
<evidence type="ECO:0000313" key="2">
    <source>
        <dbReference type="EMBL" id="SVB89586.1"/>
    </source>
</evidence>